<name>A0A2N9H2M2_FAGSY</name>
<protein>
    <submittedName>
        <fullName evidence="1">Uncharacterized protein</fullName>
    </submittedName>
</protein>
<sequence>MIGKIGSYTVFMTPPSTPKPTVEQPVFDSRRRLWFLRLHQCSLHLNSLISLFSPPMTLLPGSLRMLSPKYRMYRNAEFACGYGAKLIFGSESGGLDNQGSWRFCESSTSFEMSFHGSGCGEGGENFWWWWWWRLMKELAAVMKMML</sequence>
<reference evidence="1" key="1">
    <citation type="submission" date="2018-02" db="EMBL/GenBank/DDBJ databases">
        <authorList>
            <person name="Cohen D.B."/>
            <person name="Kent A.D."/>
        </authorList>
    </citation>
    <scope>NUCLEOTIDE SEQUENCE</scope>
</reference>
<dbReference type="AlphaFoldDB" id="A0A2N9H2M2"/>
<evidence type="ECO:0000313" key="1">
    <source>
        <dbReference type="EMBL" id="SPD05840.1"/>
    </source>
</evidence>
<gene>
    <name evidence="1" type="ORF">FSB_LOCUS33722</name>
</gene>
<organism evidence="1">
    <name type="scientific">Fagus sylvatica</name>
    <name type="common">Beechnut</name>
    <dbReference type="NCBI Taxonomy" id="28930"/>
    <lineage>
        <taxon>Eukaryota</taxon>
        <taxon>Viridiplantae</taxon>
        <taxon>Streptophyta</taxon>
        <taxon>Embryophyta</taxon>
        <taxon>Tracheophyta</taxon>
        <taxon>Spermatophyta</taxon>
        <taxon>Magnoliopsida</taxon>
        <taxon>eudicotyledons</taxon>
        <taxon>Gunneridae</taxon>
        <taxon>Pentapetalae</taxon>
        <taxon>rosids</taxon>
        <taxon>fabids</taxon>
        <taxon>Fagales</taxon>
        <taxon>Fagaceae</taxon>
        <taxon>Fagus</taxon>
    </lineage>
</organism>
<accession>A0A2N9H2M2</accession>
<dbReference type="EMBL" id="OIVN01002710">
    <property type="protein sequence ID" value="SPD05840.1"/>
    <property type="molecule type" value="Genomic_DNA"/>
</dbReference>
<proteinExistence type="predicted"/>